<dbReference type="PRINTS" id="PR01506">
    <property type="entry name" value="TATBPROTEIN"/>
</dbReference>
<protein>
    <recommendedName>
        <fullName evidence="9">Sec-independent protein translocase protein TatB</fullName>
    </recommendedName>
</protein>
<keyword evidence="6 9" id="KW-1133">Transmembrane helix</keyword>
<evidence type="ECO:0000256" key="6">
    <source>
        <dbReference type="ARBA" id="ARBA00022989"/>
    </source>
</evidence>
<evidence type="ECO:0000256" key="4">
    <source>
        <dbReference type="ARBA" id="ARBA00022692"/>
    </source>
</evidence>
<dbReference type="EMBL" id="RBIN01000004">
    <property type="protein sequence ID" value="RKR04417.1"/>
    <property type="molecule type" value="Genomic_DNA"/>
</dbReference>
<dbReference type="RefSeq" id="WP_121172570.1">
    <property type="nucleotide sequence ID" value="NZ_RBIN01000004.1"/>
</dbReference>
<reference evidence="11 12" key="1">
    <citation type="submission" date="2018-10" db="EMBL/GenBank/DDBJ databases">
        <title>Genomic Encyclopedia of Type Strains, Phase IV (KMG-IV): sequencing the most valuable type-strain genomes for metagenomic binning, comparative biology and taxonomic classification.</title>
        <authorList>
            <person name="Goeker M."/>
        </authorList>
    </citation>
    <scope>NUCLEOTIDE SEQUENCE [LARGE SCALE GENOMIC DNA]</scope>
    <source>
        <strain evidence="11 12">DSM 23229</strain>
    </source>
</reference>
<evidence type="ECO:0000256" key="10">
    <source>
        <dbReference type="SAM" id="MobiDB-lite"/>
    </source>
</evidence>
<evidence type="ECO:0000256" key="9">
    <source>
        <dbReference type="HAMAP-Rule" id="MF_00237"/>
    </source>
</evidence>
<evidence type="ECO:0000256" key="1">
    <source>
        <dbReference type="ARBA" id="ARBA00004167"/>
    </source>
</evidence>
<evidence type="ECO:0000313" key="11">
    <source>
        <dbReference type="EMBL" id="RKR04417.1"/>
    </source>
</evidence>
<name>A0A420WXJ8_9GAMM</name>
<dbReference type="NCBIfam" id="TIGR01410">
    <property type="entry name" value="tatB"/>
    <property type="match status" value="1"/>
</dbReference>
<dbReference type="Pfam" id="PF02416">
    <property type="entry name" value="TatA_B_E"/>
    <property type="match status" value="1"/>
</dbReference>
<keyword evidence="4 9" id="KW-0812">Transmembrane</keyword>
<feature type="region of interest" description="Disordered" evidence="10">
    <location>
        <begin position="57"/>
        <end position="140"/>
    </location>
</feature>
<dbReference type="PANTHER" id="PTHR33162:SF1">
    <property type="entry name" value="SEC-INDEPENDENT PROTEIN TRANSLOCASE PROTEIN TATA, CHLOROPLASTIC"/>
    <property type="match status" value="1"/>
</dbReference>
<dbReference type="Gene3D" id="1.20.5.3310">
    <property type="match status" value="1"/>
</dbReference>
<dbReference type="GO" id="GO:0033281">
    <property type="term" value="C:TAT protein transport complex"/>
    <property type="evidence" value="ECO:0007669"/>
    <property type="project" value="UniProtKB-UniRule"/>
</dbReference>
<accession>A0A420WXJ8</accession>
<dbReference type="GO" id="GO:0008320">
    <property type="term" value="F:protein transmembrane transporter activity"/>
    <property type="evidence" value="ECO:0007669"/>
    <property type="project" value="UniProtKB-UniRule"/>
</dbReference>
<dbReference type="OrthoDB" id="9816005at2"/>
<comment type="subunit">
    <text evidence="9">The Tat system comprises two distinct complexes: a TatABC complex, containing multiple copies of TatA, TatB and TatC subunits, and a separate TatA complex, containing only TatA subunits. Substrates initially bind to the TatABC complex, which probably triggers association of the separate TatA complex to form the active translocon.</text>
</comment>
<evidence type="ECO:0000256" key="2">
    <source>
        <dbReference type="ARBA" id="ARBA00022448"/>
    </source>
</evidence>
<keyword evidence="3 9" id="KW-1003">Cell membrane</keyword>
<comment type="similarity">
    <text evidence="9">Belongs to the TatB family.</text>
</comment>
<feature type="compositionally biased region" description="Basic and acidic residues" evidence="10">
    <location>
        <begin position="88"/>
        <end position="99"/>
    </location>
</feature>
<comment type="function">
    <text evidence="9">Part of the twin-arginine translocation (Tat) system that transports large folded proteins containing a characteristic twin-arginine motif in their signal peptide across membranes. Together with TatC, TatB is part of a receptor directly interacting with Tat signal peptides. TatB may form an oligomeric binding site that transiently accommodates folded Tat precursor proteins before their translocation.</text>
</comment>
<dbReference type="AlphaFoldDB" id="A0A420WXJ8"/>
<gene>
    <name evidence="9" type="primary">tatB</name>
    <name evidence="11" type="ORF">C7446_1624</name>
</gene>
<comment type="caution">
    <text evidence="11">The sequence shown here is derived from an EMBL/GenBank/DDBJ whole genome shotgun (WGS) entry which is preliminary data.</text>
</comment>
<dbReference type="GO" id="GO:0043953">
    <property type="term" value="P:protein transport by the Tat complex"/>
    <property type="evidence" value="ECO:0007669"/>
    <property type="project" value="UniProtKB-UniRule"/>
</dbReference>
<comment type="subcellular location">
    <subcellularLocation>
        <location evidence="9">Cell membrane</location>
        <topology evidence="9">Single-pass membrane protein</topology>
    </subcellularLocation>
    <subcellularLocation>
        <location evidence="1">Membrane</location>
        <topology evidence="1">Single-pass membrane protein</topology>
    </subcellularLocation>
</comment>
<keyword evidence="5 9" id="KW-0653">Protein transport</keyword>
<evidence type="ECO:0000313" key="12">
    <source>
        <dbReference type="Proteomes" id="UP000281975"/>
    </source>
</evidence>
<keyword evidence="7 9" id="KW-0811">Translocation</keyword>
<proteinExistence type="inferred from homology"/>
<dbReference type="Proteomes" id="UP000281975">
    <property type="component" value="Unassembled WGS sequence"/>
</dbReference>
<evidence type="ECO:0000256" key="8">
    <source>
        <dbReference type="ARBA" id="ARBA00023136"/>
    </source>
</evidence>
<keyword evidence="12" id="KW-1185">Reference proteome</keyword>
<dbReference type="HAMAP" id="MF_00237">
    <property type="entry name" value="TatB"/>
    <property type="match status" value="1"/>
</dbReference>
<keyword evidence="8 9" id="KW-0472">Membrane</keyword>
<dbReference type="InterPro" id="IPR003369">
    <property type="entry name" value="TatA/B/E"/>
</dbReference>
<evidence type="ECO:0000256" key="3">
    <source>
        <dbReference type="ARBA" id="ARBA00022475"/>
    </source>
</evidence>
<dbReference type="PANTHER" id="PTHR33162">
    <property type="entry name" value="SEC-INDEPENDENT PROTEIN TRANSLOCASE PROTEIN TATA, CHLOROPLASTIC"/>
    <property type="match status" value="1"/>
</dbReference>
<keyword evidence="2 9" id="KW-0813">Transport</keyword>
<dbReference type="InterPro" id="IPR018448">
    <property type="entry name" value="TatB"/>
</dbReference>
<organism evidence="11 12">
    <name type="scientific">Kushneria sinocarnis</name>
    <dbReference type="NCBI Taxonomy" id="595502"/>
    <lineage>
        <taxon>Bacteria</taxon>
        <taxon>Pseudomonadati</taxon>
        <taxon>Pseudomonadota</taxon>
        <taxon>Gammaproteobacteria</taxon>
        <taxon>Oceanospirillales</taxon>
        <taxon>Halomonadaceae</taxon>
        <taxon>Kushneria</taxon>
    </lineage>
</organism>
<evidence type="ECO:0000256" key="7">
    <source>
        <dbReference type="ARBA" id="ARBA00023010"/>
    </source>
</evidence>
<sequence>MFDVSFLELAVIAVIALIVLGPERLPTAARAAGLWIGRIRRTIGNVQREISSQLETEELQRQMKHKRDRVDQGLSKMRQDVEGLGDTPRNRSDSERPPADDETPGAGSAGREPAADDTAAPADNSRHTTSSDADRNDAPR</sequence>
<evidence type="ECO:0000256" key="5">
    <source>
        <dbReference type="ARBA" id="ARBA00022927"/>
    </source>
</evidence>